<dbReference type="InterPro" id="IPR035892">
    <property type="entry name" value="C2_domain_sf"/>
</dbReference>
<dbReference type="EMBL" id="JBCNJP010000014">
    <property type="protein sequence ID" value="KAK9068271.1"/>
    <property type="molecule type" value="Genomic_DNA"/>
</dbReference>
<dbReference type="Pfam" id="PF17047">
    <property type="entry name" value="SMP_LBD"/>
    <property type="match status" value="1"/>
</dbReference>
<dbReference type="Pfam" id="PF00067">
    <property type="entry name" value="p450"/>
    <property type="match status" value="1"/>
</dbReference>
<feature type="binding site" description="axial binding residue" evidence="15">
    <location>
        <position position="455"/>
    </location>
    <ligand>
        <name>heme</name>
        <dbReference type="ChEBI" id="CHEBI:30413"/>
    </ligand>
    <ligandPart>
        <name>Fe</name>
        <dbReference type="ChEBI" id="CHEBI:18248"/>
    </ligandPart>
</feature>
<dbReference type="Gene3D" id="1.10.630.10">
    <property type="entry name" value="Cytochrome P450"/>
    <property type="match status" value="1"/>
</dbReference>
<feature type="domain" description="SMP-LTD" evidence="19">
    <location>
        <begin position="778"/>
        <end position="965"/>
    </location>
</feature>
<dbReference type="Gene3D" id="3.40.50.720">
    <property type="entry name" value="NAD(P)-binding Rossmann-like Domain"/>
    <property type="match status" value="1"/>
</dbReference>
<organism evidence="20 21">
    <name type="scientific">Deinandra increscens subsp. villosa</name>
    <dbReference type="NCBI Taxonomy" id="3103831"/>
    <lineage>
        <taxon>Eukaryota</taxon>
        <taxon>Viridiplantae</taxon>
        <taxon>Streptophyta</taxon>
        <taxon>Embryophyta</taxon>
        <taxon>Tracheophyta</taxon>
        <taxon>Spermatophyta</taxon>
        <taxon>Magnoliopsida</taxon>
        <taxon>eudicotyledons</taxon>
        <taxon>Gunneridae</taxon>
        <taxon>Pentapetalae</taxon>
        <taxon>asterids</taxon>
        <taxon>campanulids</taxon>
        <taxon>Asterales</taxon>
        <taxon>Asteraceae</taxon>
        <taxon>Asteroideae</taxon>
        <taxon>Heliantheae alliance</taxon>
        <taxon>Madieae</taxon>
        <taxon>Madiinae</taxon>
        <taxon>Deinandra</taxon>
    </lineage>
</organism>
<keyword evidence="14 17" id="KW-0472">Membrane</keyword>
<evidence type="ECO:0000256" key="16">
    <source>
        <dbReference type="SAM" id="MobiDB-lite"/>
    </source>
</evidence>
<dbReference type="PROSITE" id="PS50004">
    <property type="entry name" value="C2"/>
    <property type="match status" value="1"/>
</dbReference>
<dbReference type="SUPFAM" id="SSF48264">
    <property type="entry name" value="Cytochrome P450"/>
    <property type="match status" value="1"/>
</dbReference>
<dbReference type="SMART" id="SM00239">
    <property type="entry name" value="C2"/>
    <property type="match status" value="1"/>
</dbReference>
<evidence type="ECO:0000256" key="6">
    <source>
        <dbReference type="ARBA" id="ARBA00022723"/>
    </source>
</evidence>
<dbReference type="SUPFAM" id="SSF49562">
    <property type="entry name" value="C2 domain (Calcium/lipid-binding domain, CaLB)"/>
    <property type="match status" value="1"/>
</dbReference>
<dbReference type="InterPro" id="IPR020843">
    <property type="entry name" value="ER"/>
</dbReference>
<keyword evidence="10" id="KW-0560">Oxidoreductase</keyword>
<comment type="cofactor">
    <cofactor evidence="1 15">
        <name>heme</name>
        <dbReference type="ChEBI" id="CHEBI:30413"/>
    </cofactor>
</comment>
<evidence type="ECO:0000256" key="4">
    <source>
        <dbReference type="ARBA" id="ARBA00022448"/>
    </source>
</evidence>
<keyword evidence="11 15" id="KW-0408">Iron</keyword>
<dbReference type="InterPro" id="IPR031468">
    <property type="entry name" value="SMP_LBD"/>
</dbReference>
<evidence type="ECO:0000256" key="12">
    <source>
        <dbReference type="ARBA" id="ARBA00023055"/>
    </source>
</evidence>
<comment type="caution">
    <text evidence="20">The sequence shown here is derived from an EMBL/GenBank/DDBJ whole genome shotgun (WGS) entry which is preliminary data.</text>
</comment>
<evidence type="ECO:0000256" key="15">
    <source>
        <dbReference type="PIRSR" id="PIRSR602401-1"/>
    </source>
</evidence>
<evidence type="ECO:0008006" key="22">
    <source>
        <dbReference type="Google" id="ProtNLM"/>
    </source>
</evidence>
<dbReference type="SUPFAM" id="SSF51735">
    <property type="entry name" value="NAD(P)-binding Rossmann-fold domains"/>
    <property type="match status" value="1"/>
</dbReference>
<dbReference type="GO" id="GO:0016020">
    <property type="term" value="C:membrane"/>
    <property type="evidence" value="ECO:0007669"/>
    <property type="project" value="UniProtKB-SubCell"/>
</dbReference>
<evidence type="ECO:0000256" key="9">
    <source>
        <dbReference type="ARBA" id="ARBA00022989"/>
    </source>
</evidence>
<dbReference type="Gene3D" id="2.60.40.150">
    <property type="entry name" value="C2 domain"/>
    <property type="match status" value="1"/>
</dbReference>
<keyword evidence="9 17" id="KW-1133">Transmembrane helix</keyword>
<dbReference type="AlphaFoldDB" id="A0AAP0D5S9"/>
<dbReference type="Proteomes" id="UP001408789">
    <property type="component" value="Unassembled WGS sequence"/>
</dbReference>
<keyword evidence="21" id="KW-1185">Reference proteome</keyword>
<dbReference type="GO" id="GO:0005737">
    <property type="term" value="C:cytoplasm"/>
    <property type="evidence" value="ECO:0007669"/>
    <property type="project" value="UniProtKB-ARBA"/>
</dbReference>
<dbReference type="PROSITE" id="PS00086">
    <property type="entry name" value="CYTOCHROME_P450"/>
    <property type="match status" value="1"/>
</dbReference>
<dbReference type="Pfam" id="PF00107">
    <property type="entry name" value="ADH_zinc_N"/>
    <property type="match status" value="1"/>
</dbReference>
<dbReference type="InterPro" id="IPR000008">
    <property type="entry name" value="C2_dom"/>
</dbReference>
<comment type="subcellular location">
    <subcellularLocation>
        <location evidence="2">Membrane</location>
    </subcellularLocation>
</comment>
<keyword evidence="13" id="KW-0446">Lipid-binding</keyword>
<evidence type="ECO:0000313" key="20">
    <source>
        <dbReference type="EMBL" id="KAK9068271.1"/>
    </source>
</evidence>
<dbReference type="CDD" id="cd21677">
    <property type="entry name" value="SMP_SYT"/>
    <property type="match status" value="1"/>
</dbReference>
<dbReference type="InterPro" id="IPR002401">
    <property type="entry name" value="Cyt_P450_E_grp-I"/>
</dbReference>
<keyword evidence="7" id="KW-0677">Repeat</keyword>
<dbReference type="InterPro" id="IPR013154">
    <property type="entry name" value="ADH-like_N"/>
</dbReference>
<dbReference type="InterPro" id="IPR013149">
    <property type="entry name" value="ADH-like_C"/>
</dbReference>
<accession>A0AAP0D5S9</accession>
<evidence type="ECO:0000256" key="13">
    <source>
        <dbReference type="ARBA" id="ARBA00023121"/>
    </source>
</evidence>
<evidence type="ECO:0000256" key="7">
    <source>
        <dbReference type="ARBA" id="ARBA00022737"/>
    </source>
</evidence>
<dbReference type="InterPro" id="IPR036291">
    <property type="entry name" value="NAD(P)-bd_dom_sf"/>
</dbReference>
<keyword evidence="8" id="KW-0106">Calcium</keyword>
<dbReference type="PROSITE" id="PS51847">
    <property type="entry name" value="SMP"/>
    <property type="match status" value="1"/>
</dbReference>
<evidence type="ECO:0000256" key="17">
    <source>
        <dbReference type="SAM" id="Phobius"/>
    </source>
</evidence>
<evidence type="ECO:0000256" key="8">
    <source>
        <dbReference type="ARBA" id="ARBA00022837"/>
    </source>
</evidence>
<dbReference type="SMART" id="SM00829">
    <property type="entry name" value="PKS_ER"/>
    <property type="match status" value="1"/>
</dbReference>
<feature type="domain" description="C2" evidence="18">
    <location>
        <begin position="963"/>
        <end position="1081"/>
    </location>
</feature>
<dbReference type="GO" id="GO:0016705">
    <property type="term" value="F:oxidoreductase activity, acting on paired donors, with incorporation or reduction of molecular oxygen"/>
    <property type="evidence" value="ECO:0007669"/>
    <property type="project" value="InterPro"/>
</dbReference>
<dbReference type="Pfam" id="PF08240">
    <property type="entry name" value="ADH_N"/>
    <property type="match status" value="1"/>
</dbReference>
<comment type="similarity">
    <text evidence="3">Belongs to the cytochrome P450 family.</text>
</comment>
<keyword evidence="6 15" id="KW-0479">Metal-binding</keyword>
<keyword evidence="4" id="KW-0813">Transport</keyword>
<proteinExistence type="inferred from homology"/>
<dbReference type="PRINTS" id="PR00385">
    <property type="entry name" value="P450"/>
</dbReference>
<feature type="transmembrane region" description="Helical" evidence="17">
    <location>
        <begin position="6"/>
        <end position="27"/>
    </location>
</feature>
<dbReference type="InterPro" id="IPR001128">
    <property type="entry name" value="Cyt_P450"/>
</dbReference>
<gene>
    <name evidence="20" type="ORF">SSX86_012382</name>
</gene>
<evidence type="ECO:0000256" key="5">
    <source>
        <dbReference type="ARBA" id="ARBA00022692"/>
    </source>
</evidence>
<dbReference type="InterPro" id="IPR039010">
    <property type="entry name" value="Synaptotagmin_SMP"/>
</dbReference>
<dbReference type="Pfam" id="PF00168">
    <property type="entry name" value="C2"/>
    <property type="match status" value="1"/>
</dbReference>
<dbReference type="GO" id="GO:0006629">
    <property type="term" value="P:lipid metabolic process"/>
    <property type="evidence" value="ECO:0007669"/>
    <property type="project" value="UniProtKB-ARBA"/>
</dbReference>
<evidence type="ECO:0000313" key="21">
    <source>
        <dbReference type="Proteomes" id="UP001408789"/>
    </source>
</evidence>
<keyword evidence="12" id="KW-0445">Lipid transport</keyword>
<dbReference type="GO" id="GO:0020037">
    <property type="term" value="F:heme binding"/>
    <property type="evidence" value="ECO:0007669"/>
    <property type="project" value="InterPro"/>
</dbReference>
<dbReference type="GO" id="GO:0012505">
    <property type="term" value="C:endomembrane system"/>
    <property type="evidence" value="ECO:0007669"/>
    <property type="project" value="UniProtKB-ARBA"/>
</dbReference>
<dbReference type="GO" id="GO:0004497">
    <property type="term" value="F:monooxygenase activity"/>
    <property type="evidence" value="ECO:0007669"/>
    <property type="project" value="InterPro"/>
</dbReference>
<dbReference type="CDD" id="cd11064">
    <property type="entry name" value="CYP86A"/>
    <property type="match status" value="1"/>
</dbReference>
<dbReference type="Gene3D" id="3.90.180.10">
    <property type="entry name" value="Medium-chain alcohol dehydrogenases, catalytic domain"/>
    <property type="match status" value="1"/>
</dbReference>
<keyword evidence="5 17" id="KW-0812">Transmembrane</keyword>
<dbReference type="GO" id="GO:0005506">
    <property type="term" value="F:iron ion binding"/>
    <property type="evidence" value="ECO:0007669"/>
    <property type="project" value="InterPro"/>
</dbReference>
<dbReference type="CDD" id="cd00030">
    <property type="entry name" value="C2"/>
    <property type="match status" value="1"/>
</dbReference>
<dbReference type="PANTHER" id="PTHR24296">
    <property type="entry name" value="CYTOCHROME P450"/>
    <property type="match status" value="1"/>
</dbReference>
<dbReference type="GO" id="GO:0008289">
    <property type="term" value="F:lipid binding"/>
    <property type="evidence" value="ECO:0007669"/>
    <property type="project" value="UniProtKB-KW"/>
</dbReference>
<evidence type="ECO:0000256" key="11">
    <source>
        <dbReference type="ARBA" id="ARBA00023004"/>
    </source>
</evidence>
<evidence type="ECO:0000259" key="19">
    <source>
        <dbReference type="PROSITE" id="PS51847"/>
    </source>
</evidence>
<evidence type="ECO:0000256" key="14">
    <source>
        <dbReference type="ARBA" id="ARBA00023136"/>
    </source>
</evidence>
<name>A0AAP0D5S9_9ASTR</name>
<sequence>MDFLQIIFASFATTLLLVILAFSYLILRIFIGKSIKNPQHPPVIGTVFNQLFYFNKLHDYFTDIALKHPTFRFVGPDQSELYTTDTRNIEHILRTNFDNYSKGKDNKDIITDLFGNGIFAVDGVMWKQQRKLASFEFSTRVLRDFSCSVFRKNATKLVGVVSTFSDSNKVFDVQNLLMQSALDSIFKVGFGVDLNCLEGSSGEGGAFIKAFDDSNAIVYWRYVDPLWKLKRFLNIGCEAALKKNIRLINDLVLNLISKRREQLGTNQHSIEREDILSRFLIESKKDAGMNDQYLMDIILNFILAGKDSSANTLSWFFYMLCKNQLVQEKVVSEIEKVVGNQENGSRIEDFVEKINDQVLEKMHYLHAALTETLRLYPAVPVDGRVAEMDDILPDGFKLKKGDGVYYTSYAMGRMPYIWGEDADDFKPERWLNDNGVFQPESPFKFIAFHAGPRICLGKDFAYRQMKIVSIALLHFFVFKLADESRKVTYRTMFTLHINGGLHLLATPRTNIMVVPGCDVAGVVVAKGEGVSKFNIGEEVYGNIQDFNNKGQLNSLGTLAQYIVVADHLVTSKPKNISFEEAASLPLAAQTAVEGFKKGGFRKGMDCFVVGGSGGVGTLVVQLAKQVFGASKVVATCSTSKMEFVKSLGVDKVYDYTKIRYEEIAERYDMVYDTIVAKDKSPVVDITWPPSNPKAIHSSLTVSADVLEILKPYLENGKLKPVLDPNGPFCFDDIVRPFGSFRLIEDGIGFGDVHGSFIWDFDYGGLALYDEAADIKLLGSLDRDDLKKLCGDNYPEWISFPVYEQAATIIIRESVEPILEEYRPSGISSLKFSKLSLGNVAPKIEGIRIQSQKDGQITMDMDFRWGGDPDIVLGIEAGVSLPIQLKDLQVFTIIRVIFQLCDEIPCISAVVVALLSEPKPRFDYTLKAIGGSLTAIPGLSDMIEDTVTSIITDMLQWPHRIVVPLGGVPIDTSDLELKPQGRLLLTIVKANHLKNMEMMGKSDPYAVAYVRPLEKFKTKVIENNLNPVWNQLFHLTVEDKETQYAIVEVFDEDIGADQRLGIAKLPLVDLQPEIEKEIELRLMPSLDMLKIKDKKDRGNIIVKAKYHEYTKEEQDAALAEEKKMLENKEKMRNEGAINSTMDAIDDPTH</sequence>
<dbReference type="GO" id="GO:0006869">
    <property type="term" value="P:lipid transport"/>
    <property type="evidence" value="ECO:0007669"/>
    <property type="project" value="UniProtKB-KW"/>
</dbReference>
<protein>
    <recommendedName>
        <fullName evidence="22">C2 domain-containing protein</fullName>
    </recommendedName>
</protein>
<dbReference type="InterPro" id="IPR011032">
    <property type="entry name" value="GroES-like_sf"/>
</dbReference>
<keyword evidence="15" id="KW-0349">Heme</keyword>
<evidence type="ECO:0000256" key="10">
    <source>
        <dbReference type="ARBA" id="ARBA00023002"/>
    </source>
</evidence>
<evidence type="ECO:0000256" key="1">
    <source>
        <dbReference type="ARBA" id="ARBA00001971"/>
    </source>
</evidence>
<dbReference type="InterPro" id="IPR017972">
    <property type="entry name" value="Cyt_P450_CS"/>
</dbReference>
<evidence type="ECO:0000259" key="18">
    <source>
        <dbReference type="PROSITE" id="PS50004"/>
    </source>
</evidence>
<evidence type="ECO:0000256" key="3">
    <source>
        <dbReference type="ARBA" id="ARBA00010617"/>
    </source>
</evidence>
<evidence type="ECO:0000256" key="2">
    <source>
        <dbReference type="ARBA" id="ARBA00004370"/>
    </source>
</evidence>
<feature type="region of interest" description="Disordered" evidence="16">
    <location>
        <begin position="1127"/>
        <end position="1148"/>
    </location>
</feature>
<dbReference type="PRINTS" id="PR00463">
    <property type="entry name" value="EP450I"/>
</dbReference>
<dbReference type="InterPro" id="IPR036396">
    <property type="entry name" value="Cyt_P450_sf"/>
</dbReference>
<reference evidence="20 21" key="1">
    <citation type="submission" date="2024-04" db="EMBL/GenBank/DDBJ databases">
        <title>The reference genome of an endangered Asteraceae, Deinandra increscens subsp. villosa, native to the Central Coast of California.</title>
        <authorList>
            <person name="Guilliams M."/>
            <person name="Hasenstab-Lehman K."/>
            <person name="Meyer R."/>
            <person name="Mcevoy S."/>
        </authorList>
    </citation>
    <scope>NUCLEOTIDE SEQUENCE [LARGE SCALE GENOMIC DNA]</scope>
    <source>
        <tissue evidence="20">Leaf</tissue>
    </source>
</reference>
<dbReference type="SUPFAM" id="SSF50129">
    <property type="entry name" value="GroES-like"/>
    <property type="match status" value="1"/>
</dbReference>